<dbReference type="PANTHER" id="PTHR45339">
    <property type="entry name" value="HYBRID SIGNAL TRANSDUCTION HISTIDINE KINASE J"/>
    <property type="match status" value="1"/>
</dbReference>
<keyword evidence="4" id="KW-0902">Two-component regulatory system</keyword>
<evidence type="ECO:0000256" key="4">
    <source>
        <dbReference type="ARBA" id="ARBA00023012"/>
    </source>
</evidence>
<dbReference type="InterPro" id="IPR001789">
    <property type="entry name" value="Sig_transdc_resp-reg_receiver"/>
</dbReference>
<dbReference type="EMBL" id="CP014671">
    <property type="protein sequence ID" value="ANX03391.1"/>
    <property type="molecule type" value="Genomic_DNA"/>
</dbReference>
<protein>
    <recommendedName>
        <fullName evidence="2">histidine kinase</fullName>
        <ecNumber evidence="2">2.7.13.3</ecNumber>
    </recommendedName>
</protein>
<evidence type="ECO:0000256" key="6">
    <source>
        <dbReference type="SAM" id="MobiDB-lite"/>
    </source>
</evidence>
<dbReference type="Pfam" id="PF00512">
    <property type="entry name" value="HisKA"/>
    <property type="match status" value="1"/>
</dbReference>
<gene>
    <name evidence="9" type="ORF">PG2T_03740</name>
</gene>
<keyword evidence="10" id="KW-1185">Reference proteome</keyword>
<name>A0A1B1YRK3_9GAMM</name>
<dbReference type="GO" id="GO:0000155">
    <property type="term" value="F:phosphorelay sensor kinase activity"/>
    <property type="evidence" value="ECO:0007669"/>
    <property type="project" value="InterPro"/>
</dbReference>
<organism evidence="9 10">
    <name type="scientific">Immundisolibacter cernigliae</name>
    <dbReference type="NCBI Taxonomy" id="1810504"/>
    <lineage>
        <taxon>Bacteria</taxon>
        <taxon>Pseudomonadati</taxon>
        <taxon>Pseudomonadota</taxon>
        <taxon>Gammaproteobacteria</taxon>
        <taxon>Immundisolibacterales</taxon>
        <taxon>Immundisolibacteraceae</taxon>
        <taxon>Immundisolibacter</taxon>
    </lineage>
</organism>
<dbReference type="SUPFAM" id="SSF52172">
    <property type="entry name" value="CheY-like"/>
    <property type="match status" value="1"/>
</dbReference>
<dbReference type="GO" id="GO:0016020">
    <property type="term" value="C:membrane"/>
    <property type="evidence" value="ECO:0007669"/>
    <property type="project" value="InterPro"/>
</dbReference>
<evidence type="ECO:0000256" key="3">
    <source>
        <dbReference type="ARBA" id="ARBA00022553"/>
    </source>
</evidence>
<reference evidence="10" key="1">
    <citation type="submission" date="2016-03" db="EMBL/GenBank/DDBJ databases">
        <title>Complete genome sequence of Solimmundus cernigliae, representing a novel lineage of polycyclic aromatic hydrocarbon degraders within the Gammaproteobacteria.</title>
        <authorList>
            <person name="Singleton D.R."/>
            <person name="Dickey A.N."/>
            <person name="Scholl E.H."/>
            <person name="Wright F.A."/>
            <person name="Aitken M.D."/>
        </authorList>
    </citation>
    <scope>NUCLEOTIDE SEQUENCE [LARGE SCALE GENOMIC DNA]</scope>
    <source>
        <strain evidence="10">TR3.2</strain>
    </source>
</reference>
<dbReference type="KEGG" id="gbi:PG2T_03740"/>
<evidence type="ECO:0000259" key="8">
    <source>
        <dbReference type="PROSITE" id="PS50885"/>
    </source>
</evidence>
<dbReference type="CDD" id="cd06225">
    <property type="entry name" value="HAMP"/>
    <property type="match status" value="1"/>
</dbReference>
<feature type="modified residue" description="4-aspartylphosphate" evidence="5">
    <location>
        <position position="188"/>
    </location>
</feature>
<dbReference type="Gene3D" id="1.10.287.130">
    <property type="match status" value="1"/>
</dbReference>
<feature type="domain" description="Response regulatory" evidence="7">
    <location>
        <begin position="139"/>
        <end position="255"/>
    </location>
</feature>
<dbReference type="Pfam" id="PF00072">
    <property type="entry name" value="Response_reg"/>
    <property type="match status" value="1"/>
</dbReference>
<dbReference type="PANTHER" id="PTHR45339:SF1">
    <property type="entry name" value="HYBRID SIGNAL TRANSDUCTION HISTIDINE KINASE J"/>
    <property type="match status" value="1"/>
</dbReference>
<dbReference type="STRING" id="1810504.PG2T_03740"/>
<evidence type="ECO:0000256" key="5">
    <source>
        <dbReference type="PROSITE-ProRule" id="PRU00169"/>
    </source>
</evidence>
<evidence type="ECO:0000259" key="7">
    <source>
        <dbReference type="PROSITE" id="PS50110"/>
    </source>
</evidence>
<dbReference type="SMART" id="SM00448">
    <property type="entry name" value="REC"/>
    <property type="match status" value="1"/>
</dbReference>
<dbReference type="InterPro" id="IPR011006">
    <property type="entry name" value="CheY-like_superfamily"/>
</dbReference>
<evidence type="ECO:0000256" key="1">
    <source>
        <dbReference type="ARBA" id="ARBA00000085"/>
    </source>
</evidence>
<dbReference type="InParanoid" id="A0A1B1YRK3"/>
<feature type="region of interest" description="Disordered" evidence="6">
    <location>
        <begin position="111"/>
        <end position="130"/>
    </location>
</feature>
<proteinExistence type="predicted"/>
<evidence type="ECO:0000313" key="9">
    <source>
        <dbReference type="EMBL" id="ANX03391.1"/>
    </source>
</evidence>
<dbReference type="PROSITE" id="PS50885">
    <property type="entry name" value="HAMP"/>
    <property type="match status" value="1"/>
</dbReference>
<evidence type="ECO:0000256" key="2">
    <source>
        <dbReference type="ARBA" id="ARBA00012438"/>
    </source>
</evidence>
<comment type="catalytic activity">
    <reaction evidence="1">
        <text>ATP + protein L-histidine = ADP + protein N-phospho-L-histidine.</text>
        <dbReference type="EC" id="2.7.13.3"/>
    </reaction>
</comment>
<dbReference type="InterPro" id="IPR003660">
    <property type="entry name" value="HAMP_dom"/>
</dbReference>
<sequence>MHDLRTPVNAILGYSNLLVEDTPDDVELQRRVEPVRRSGERLNDLIGTLPRSGPLPADWLPSLQAPLAELETGIAGLRSWDGAPQEDVDHIETARSRLLELLARLAVNDDPTRLQSAPQPQSAPPSLPQSPLVPLTGSSILIVDDNDLNRDLLSRRLRQLGHQVDEVGDGDTALRMLQRRPYDLLLLDIIMPGLDGYQVLERLKADPDLSSLPVLVISALTEMDSVARCIDLGAVDFLPKNVDPVVLRARVTRSIEQKRARDRETGYLKDVAKLTAAAASVRDGQRVDEAELERVGQRTDDLGELARAFGRMVHEFNQREAALRAQLAEVHRLEVDAASRSRAVAEITESEYFQDLRAKARALRER</sequence>
<dbReference type="Proteomes" id="UP000092952">
    <property type="component" value="Chromosome"/>
</dbReference>
<dbReference type="InterPro" id="IPR003661">
    <property type="entry name" value="HisK_dim/P_dom"/>
</dbReference>
<dbReference type="EC" id="2.7.13.3" evidence="2"/>
<feature type="domain" description="HAMP" evidence="8">
    <location>
        <begin position="265"/>
        <end position="321"/>
    </location>
</feature>
<accession>A0A1B1YRK3</accession>
<dbReference type="CDD" id="cd00082">
    <property type="entry name" value="HisKA"/>
    <property type="match status" value="1"/>
</dbReference>
<dbReference type="PROSITE" id="PS50110">
    <property type="entry name" value="RESPONSE_REGULATORY"/>
    <property type="match status" value="1"/>
</dbReference>
<evidence type="ECO:0000313" key="10">
    <source>
        <dbReference type="Proteomes" id="UP000092952"/>
    </source>
</evidence>
<dbReference type="InterPro" id="IPR036097">
    <property type="entry name" value="HisK_dim/P_sf"/>
</dbReference>
<dbReference type="Gene3D" id="3.40.50.2300">
    <property type="match status" value="1"/>
</dbReference>
<keyword evidence="3 5" id="KW-0597">Phosphoprotein</keyword>
<dbReference type="AlphaFoldDB" id="A0A1B1YRK3"/>
<dbReference type="Pfam" id="PF00672">
    <property type="entry name" value="HAMP"/>
    <property type="match status" value="1"/>
</dbReference>
<dbReference type="SUPFAM" id="SSF47384">
    <property type="entry name" value="Homodimeric domain of signal transducing histidine kinase"/>
    <property type="match status" value="1"/>
</dbReference>